<dbReference type="Gene3D" id="3.90.1570.10">
    <property type="entry name" value="tt1808, chain A"/>
    <property type="match status" value="1"/>
</dbReference>
<dbReference type="eggNOG" id="COG4636">
    <property type="taxonomic scope" value="Bacteria"/>
</dbReference>
<organism evidence="2 5">
    <name type="scientific">Clostridium pasteurianum DSM 525 = ATCC 6013</name>
    <dbReference type="NCBI Taxonomy" id="1262449"/>
    <lineage>
        <taxon>Bacteria</taxon>
        <taxon>Bacillati</taxon>
        <taxon>Bacillota</taxon>
        <taxon>Clostridia</taxon>
        <taxon>Eubacteriales</taxon>
        <taxon>Clostridiaceae</taxon>
        <taxon>Clostridium</taxon>
    </lineage>
</organism>
<accession>A0A0H3J5A8</accession>
<dbReference type="InterPro" id="IPR012296">
    <property type="entry name" value="Nuclease_put_TT1808"/>
</dbReference>
<reference evidence="3 4" key="3">
    <citation type="journal article" name="Genome Announc.">
        <title>Improved Draft Genome Sequence of Clostridium pasteurianum Strain ATCC 6013 (DSM 525) Using a Hybrid Next-Generation Sequencing Approach.</title>
        <authorList>
            <person name="Pyne M.E."/>
            <person name="Utturkar S."/>
            <person name="Brown S.D."/>
            <person name="Moo-Young M."/>
            <person name="Chung D.A."/>
            <person name="Chou C.P."/>
        </authorList>
    </citation>
    <scope>NUCLEOTIDE SEQUENCE [LARGE SCALE GENOMIC DNA]</scope>
    <source>
        <strain evidence="3 4">ATCC 6013</strain>
    </source>
</reference>
<dbReference type="AlphaFoldDB" id="A0A0H3J5A8"/>
<reference evidence="3" key="2">
    <citation type="submission" date="2015-10" db="EMBL/GenBank/DDBJ databases">
        <title>Improved Draft Genome Sequence of Clostridium pasteurianum Strain ATCC 6013 (DSM 525) Using a Hybrid Next-Generation Sequencing Approach.</title>
        <authorList>
            <person name="Pyne M.E."/>
            <person name="Utturkar S.M."/>
            <person name="Brown S.D."/>
            <person name="Moo-Young M."/>
            <person name="Chung D.A."/>
            <person name="Chou P.C."/>
        </authorList>
    </citation>
    <scope>NUCLEOTIDE SEQUENCE</scope>
    <source>
        <strain evidence="3">ATCC 6013</strain>
    </source>
</reference>
<evidence type="ECO:0000313" key="4">
    <source>
        <dbReference type="Proteomes" id="UP000028042"/>
    </source>
</evidence>
<dbReference type="SUPFAM" id="SSF52980">
    <property type="entry name" value="Restriction endonuclease-like"/>
    <property type="match status" value="1"/>
</dbReference>
<dbReference type="Proteomes" id="UP000030905">
    <property type="component" value="Chromosome"/>
</dbReference>
<dbReference type="KEGG" id="cpat:CLPA_c30800"/>
<evidence type="ECO:0000313" key="5">
    <source>
        <dbReference type="Proteomes" id="UP000030905"/>
    </source>
</evidence>
<dbReference type="EMBL" id="CP009268">
    <property type="protein sequence ID" value="AJA53134.1"/>
    <property type="molecule type" value="Genomic_DNA"/>
</dbReference>
<sequence>MAIPVKKEKYTYGDYLNWSENETWEIIDGVPYLMSPAPSRIHQEIIGELFLQIGNYLRGKSCKVYVAPFDVVLIEKNEKEEDSMNVVQPDITIVCDKEKLDDKGCKGSPDMVIEVVSPSTVSQDYVKKLNLYEKYGIKEYWIVNHKNNNIFVYTLDNNGQYSEVQVYNIKDAISVGIFDKLVIDLKQIFMESD</sequence>
<keyword evidence="5" id="KW-1185">Reference proteome</keyword>
<dbReference type="InterPro" id="IPR008538">
    <property type="entry name" value="Uma2"/>
</dbReference>
<name>A0A0H3J5A8_CLOPA</name>
<dbReference type="GeneID" id="93075192"/>
<evidence type="ECO:0000313" key="2">
    <source>
        <dbReference type="EMBL" id="AJA53134.1"/>
    </source>
</evidence>
<reference evidence="2 5" key="1">
    <citation type="journal article" date="2015" name="Genome Announc.">
        <title>Complete Genome Sequence of the Nitrogen-Fixing and Solvent-Producing Clostridium pasteurianum DSM 525.</title>
        <authorList>
            <person name="Poehlein A."/>
            <person name="Grosse-Honebrink A."/>
            <person name="Zhang Y."/>
            <person name="Minton N.P."/>
            <person name="Daniel R."/>
        </authorList>
    </citation>
    <scope>NUCLEOTIDE SEQUENCE [LARGE SCALE GENOMIC DNA]</scope>
    <source>
        <strain evidence="2">DSM 525</strain>
        <strain evidence="5">DSM 525 / ATCC 6013</strain>
    </source>
</reference>
<feature type="domain" description="Putative restriction endonuclease" evidence="1">
    <location>
        <begin position="14"/>
        <end position="175"/>
    </location>
</feature>
<dbReference type="Pfam" id="PF05685">
    <property type="entry name" value="Uma2"/>
    <property type="match status" value="1"/>
</dbReference>
<dbReference type="EMBL" id="JPGY02000001">
    <property type="protein sequence ID" value="KRU10858.1"/>
    <property type="molecule type" value="Genomic_DNA"/>
</dbReference>
<dbReference type="PANTHER" id="PTHR36558">
    <property type="entry name" value="GLR1098 PROTEIN"/>
    <property type="match status" value="1"/>
</dbReference>
<dbReference type="PATRIC" id="fig|1262449.3.peg.2347"/>
<protein>
    <recommendedName>
        <fullName evidence="1">Putative restriction endonuclease domain-containing protein</fullName>
    </recommendedName>
</protein>
<dbReference type="Proteomes" id="UP000028042">
    <property type="component" value="Unassembled WGS sequence"/>
</dbReference>
<dbReference type="CDD" id="cd06260">
    <property type="entry name" value="DUF820-like"/>
    <property type="match status" value="1"/>
</dbReference>
<evidence type="ECO:0000313" key="3">
    <source>
        <dbReference type="EMBL" id="KRU10858.1"/>
    </source>
</evidence>
<evidence type="ECO:0000259" key="1">
    <source>
        <dbReference type="Pfam" id="PF05685"/>
    </source>
</evidence>
<dbReference type="InterPro" id="IPR011335">
    <property type="entry name" value="Restrct_endonuc-II-like"/>
</dbReference>
<proteinExistence type="predicted"/>
<dbReference type="PANTHER" id="PTHR36558:SF1">
    <property type="entry name" value="RESTRICTION ENDONUCLEASE DOMAIN-CONTAINING PROTEIN-RELATED"/>
    <property type="match status" value="1"/>
</dbReference>
<dbReference type="KEGG" id="cpae:CPAST_c30800"/>
<gene>
    <name evidence="2" type="ORF">CLPA_c30800</name>
    <name evidence="3" type="ORF">CP6013_00105</name>
</gene>
<dbReference type="RefSeq" id="WP_003445474.1">
    <property type="nucleotide sequence ID" value="NZ_ANZB01000007.1"/>
</dbReference>